<dbReference type="AlphaFoldDB" id="A0A084W3H5"/>
<evidence type="ECO:0000313" key="3">
    <source>
        <dbReference type="EnsemblMetazoa" id="ASIC012686-PA"/>
    </source>
</evidence>
<dbReference type="EnsemblMetazoa" id="ASIC012686-RA">
    <property type="protein sequence ID" value="ASIC012686-PA"/>
    <property type="gene ID" value="ASIC012686"/>
</dbReference>
<protein>
    <submittedName>
        <fullName evidence="2 3">Uncharacterized protein</fullName>
    </submittedName>
</protein>
<evidence type="ECO:0000313" key="2">
    <source>
        <dbReference type="EMBL" id="KFB44769.1"/>
    </source>
</evidence>
<dbReference type="VEuPathDB" id="VectorBase:ASIC012686"/>
<proteinExistence type="predicted"/>
<reference evidence="2 4" key="1">
    <citation type="journal article" date="2014" name="BMC Genomics">
        <title>Genome sequence of Anopheles sinensis provides insight into genetics basis of mosquito competence for malaria parasites.</title>
        <authorList>
            <person name="Zhou D."/>
            <person name="Zhang D."/>
            <person name="Ding G."/>
            <person name="Shi L."/>
            <person name="Hou Q."/>
            <person name="Ye Y."/>
            <person name="Xu Y."/>
            <person name="Zhou H."/>
            <person name="Xiong C."/>
            <person name="Li S."/>
            <person name="Yu J."/>
            <person name="Hong S."/>
            <person name="Yu X."/>
            <person name="Zou P."/>
            <person name="Chen C."/>
            <person name="Chang X."/>
            <person name="Wang W."/>
            <person name="Lv Y."/>
            <person name="Sun Y."/>
            <person name="Ma L."/>
            <person name="Shen B."/>
            <person name="Zhu C."/>
        </authorList>
    </citation>
    <scope>NUCLEOTIDE SEQUENCE [LARGE SCALE GENOMIC DNA]</scope>
</reference>
<dbReference type="EMBL" id="ATLV01020012">
    <property type="status" value="NOT_ANNOTATED_CDS"/>
    <property type="molecule type" value="Genomic_DNA"/>
</dbReference>
<keyword evidence="4" id="KW-1185">Reference proteome</keyword>
<evidence type="ECO:0000256" key="1">
    <source>
        <dbReference type="SAM" id="MobiDB-lite"/>
    </source>
</evidence>
<evidence type="ECO:0000313" key="4">
    <source>
        <dbReference type="Proteomes" id="UP000030765"/>
    </source>
</evidence>
<dbReference type="Proteomes" id="UP000030765">
    <property type="component" value="Unassembled WGS sequence"/>
</dbReference>
<name>A0A084W3H5_ANOSI</name>
<sequence>MQFSMHHPPPNNRLLQDSEEADSETERGGREGAYATLEDKGEAKASAKRAWLMLSVHRT</sequence>
<feature type="region of interest" description="Disordered" evidence="1">
    <location>
        <begin position="1"/>
        <end position="46"/>
    </location>
</feature>
<organism evidence="2">
    <name type="scientific">Anopheles sinensis</name>
    <name type="common">Mosquito</name>
    <dbReference type="NCBI Taxonomy" id="74873"/>
    <lineage>
        <taxon>Eukaryota</taxon>
        <taxon>Metazoa</taxon>
        <taxon>Ecdysozoa</taxon>
        <taxon>Arthropoda</taxon>
        <taxon>Hexapoda</taxon>
        <taxon>Insecta</taxon>
        <taxon>Pterygota</taxon>
        <taxon>Neoptera</taxon>
        <taxon>Endopterygota</taxon>
        <taxon>Diptera</taxon>
        <taxon>Nematocera</taxon>
        <taxon>Culicoidea</taxon>
        <taxon>Culicidae</taxon>
        <taxon>Anophelinae</taxon>
        <taxon>Anopheles</taxon>
    </lineage>
</organism>
<reference evidence="3" key="2">
    <citation type="submission" date="2020-05" db="UniProtKB">
        <authorList>
            <consortium name="EnsemblMetazoa"/>
        </authorList>
    </citation>
    <scope>IDENTIFICATION</scope>
</reference>
<accession>A0A084W3H5</accession>
<dbReference type="EMBL" id="KE525292">
    <property type="protein sequence ID" value="KFB44769.1"/>
    <property type="molecule type" value="Genomic_DNA"/>
</dbReference>
<gene>
    <name evidence="2" type="ORF">ZHAS_00012686</name>
</gene>